<protein>
    <submittedName>
        <fullName evidence="7">Methyltransferase domain-containing protein</fullName>
    </submittedName>
</protein>
<dbReference type="AlphaFoldDB" id="A0A7C5Y902"/>
<feature type="region of interest" description="Disordered" evidence="5">
    <location>
        <begin position="1"/>
        <end position="26"/>
    </location>
</feature>
<dbReference type="Gene3D" id="3.40.50.150">
    <property type="entry name" value="Vaccinia Virus protein VP39"/>
    <property type="match status" value="1"/>
</dbReference>
<dbReference type="GO" id="GO:0008276">
    <property type="term" value="F:protein methyltransferase activity"/>
    <property type="evidence" value="ECO:0007669"/>
    <property type="project" value="TreeGrafter"/>
</dbReference>
<dbReference type="GO" id="GO:0003676">
    <property type="term" value="F:nucleic acid binding"/>
    <property type="evidence" value="ECO:0007669"/>
    <property type="project" value="InterPro"/>
</dbReference>
<dbReference type="GO" id="GO:0035657">
    <property type="term" value="C:eRF1 methyltransferase complex"/>
    <property type="evidence" value="ECO:0007669"/>
    <property type="project" value="TreeGrafter"/>
</dbReference>
<gene>
    <name evidence="7" type="ORF">ENM42_01880</name>
</gene>
<organism evidence="7">
    <name type="scientific">Caldiarchaeum subterraneum</name>
    <dbReference type="NCBI Taxonomy" id="311458"/>
    <lineage>
        <taxon>Archaea</taxon>
        <taxon>Nitrososphaerota</taxon>
        <taxon>Candidatus Caldarchaeales</taxon>
        <taxon>Candidatus Caldarchaeaceae</taxon>
        <taxon>Candidatus Caldarchaeum</taxon>
    </lineage>
</organism>
<comment type="caution">
    <text evidence="7">The sequence shown here is derived from an EMBL/GenBank/DDBJ whole genome shotgun (WGS) entry which is preliminary data.</text>
</comment>
<accession>A0A7C5Y902</accession>
<dbReference type="SUPFAM" id="SSF53335">
    <property type="entry name" value="S-adenosyl-L-methionine-dependent methyltransferases"/>
    <property type="match status" value="1"/>
</dbReference>
<sequence length="206" mass="22891">MASRTEKHPDSGHVPKNTDTRLPMNHPYTPREDTFLLLECLEMVPKVDLAAEVGCGPGYVLRQLLARSRESVGIDIDVTALKAGKQHLAEVYGSVHLVNSSILPFRQDSFDMVVSNPPYLPSEETLYDPAVHGGPTGVETSLEIVNQASHTLKSDGILLIVASSLSDVDRLLTQAIQTGFKQWEKAPYFKTFFEIVYCFIFSLNRQ</sequence>
<dbReference type="EMBL" id="DRXS01000101">
    <property type="protein sequence ID" value="HHR40558.1"/>
    <property type="molecule type" value="Genomic_DNA"/>
</dbReference>
<name>A0A7C5Y902_CALS0</name>
<dbReference type="PROSITE" id="PS00092">
    <property type="entry name" value="N6_MTASE"/>
    <property type="match status" value="1"/>
</dbReference>
<keyword evidence="4" id="KW-0949">S-adenosyl-L-methionine</keyword>
<evidence type="ECO:0000313" key="7">
    <source>
        <dbReference type="EMBL" id="HHR40558.1"/>
    </source>
</evidence>
<dbReference type="Pfam" id="PF05175">
    <property type="entry name" value="MTS"/>
    <property type="match status" value="1"/>
</dbReference>
<evidence type="ECO:0000256" key="4">
    <source>
        <dbReference type="ARBA" id="ARBA00022691"/>
    </source>
</evidence>
<dbReference type="GO" id="GO:0008757">
    <property type="term" value="F:S-adenosylmethionine-dependent methyltransferase activity"/>
    <property type="evidence" value="ECO:0007669"/>
    <property type="project" value="TreeGrafter"/>
</dbReference>
<evidence type="ECO:0000256" key="1">
    <source>
        <dbReference type="ARBA" id="ARBA00006149"/>
    </source>
</evidence>
<dbReference type="InterPro" id="IPR007848">
    <property type="entry name" value="Small_mtfrase_dom"/>
</dbReference>
<feature type="domain" description="Methyltransferase small" evidence="6">
    <location>
        <begin position="34"/>
        <end position="178"/>
    </location>
</feature>
<evidence type="ECO:0000256" key="2">
    <source>
        <dbReference type="ARBA" id="ARBA00022603"/>
    </source>
</evidence>
<evidence type="ECO:0000259" key="6">
    <source>
        <dbReference type="Pfam" id="PF05175"/>
    </source>
</evidence>
<dbReference type="PANTHER" id="PTHR45875:SF1">
    <property type="entry name" value="METHYLTRANSFERASE N6AMT1"/>
    <property type="match status" value="1"/>
</dbReference>
<keyword evidence="3 7" id="KW-0808">Transferase</keyword>
<dbReference type="InterPro" id="IPR029063">
    <property type="entry name" value="SAM-dependent_MTases_sf"/>
</dbReference>
<reference evidence="7" key="1">
    <citation type="journal article" date="2020" name="mSystems">
        <title>Genome- and Community-Level Interaction Insights into Carbon Utilization and Element Cycling Functions of Hydrothermarchaeota in Hydrothermal Sediment.</title>
        <authorList>
            <person name="Zhou Z."/>
            <person name="Liu Y."/>
            <person name="Xu W."/>
            <person name="Pan J."/>
            <person name="Luo Z.H."/>
            <person name="Li M."/>
        </authorList>
    </citation>
    <scope>NUCLEOTIDE SEQUENCE [LARGE SCALE GENOMIC DNA]</scope>
    <source>
        <strain evidence="7">SpSt-1084</strain>
    </source>
</reference>
<keyword evidence="2 7" id="KW-0489">Methyltransferase</keyword>
<evidence type="ECO:0000256" key="5">
    <source>
        <dbReference type="SAM" id="MobiDB-lite"/>
    </source>
</evidence>
<dbReference type="InterPro" id="IPR002052">
    <property type="entry name" value="DNA_methylase_N6_adenine_CS"/>
</dbReference>
<evidence type="ECO:0000256" key="3">
    <source>
        <dbReference type="ARBA" id="ARBA00022679"/>
    </source>
</evidence>
<proteinExistence type="inferred from homology"/>
<dbReference type="CDD" id="cd02440">
    <property type="entry name" value="AdoMet_MTases"/>
    <property type="match status" value="1"/>
</dbReference>
<dbReference type="GO" id="GO:0032259">
    <property type="term" value="P:methylation"/>
    <property type="evidence" value="ECO:0007669"/>
    <property type="project" value="UniProtKB-KW"/>
</dbReference>
<dbReference type="PANTHER" id="PTHR45875">
    <property type="entry name" value="METHYLTRANSFERASE N6AMT1"/>
    <property type="match status" value="1"/>
</dbReference>
<feature type="compositionally biased region" description="Basic and acidic residues" evidence="5">
    <location>
        <begin position="1"/>
        <end position="19"/>
    </location>
</feature>
<dbReference type="PRINTS" id="PR00507">
    <property type="entry name" value="N12N6MTFRASE"/>
</dbReference>
<dbReference type="InterPro" id="IPR052190">
    <property type="entry name" value="Euk-Arch_PrmC-MTase"/>
</dbReference>
<comment type="similarity">
    <text evidence="1">Belongs to the eukaryotic/archaeal PrmC-related family.</text>
</comment>